<evidence type="ECO:0000259" key="1">
    <source>
        <dbReference type="PROSITE" id="PS51857"/>
    </source>
</evidence>
<dbReference type="Pfam" id="PF00313">
    <property type="entry name" value="CSD"/>
    <property type="match status" value="1"/>
</dbReference>
<dbReference type="CDD" id="cd04458">
    <property type="entry name" value="CSP_CDS"/>
    <property type="match status" value="1"/>
</dbReference>
<dbReference type="InterPro" id="IPR012340">
    <property type="entry name" value="NA-bd_OB-fold"/>
</dbReference>
<dbReference type="InterPro" id="IPR002059">
    <property type="entry name" value="CSP_DNA-bd"/>
</dbReference>
<gene>
    <name evidence="2" type="ORF">ACFS5N_13435</name>
</gene>
<dbReference type="EMBL" id="JBHUPD010000002">
    <property type="protein sequence ID" value="MFD2873482.1"/>
    <property type="molecule type" value="Genomic_DNA"/>
</dbReference>
<protein>
    <submittedName>
        <fullName evidence="2">Cold-shock protein</fullName>
    </submittedName>
</protein>
<dbReference type="RefSeq" id="WP_377186310.1">
    <property type="nucleotide sequence ID" value="NZ_JBHUPD010000002.1"/>
</dbReference>
<dbReference type="SUPFAM" id="SSF50249">
    <property type="entry name" value="Nucleic acid-binding proteins"/>
    <property type="match status" value="1"/>
</dbReference>
<evidence type="ECO:0000313" key="3">
    <source>
        <dbReference type="Proteomes" id="UP001597557"/>
    </source>
</evidence>
<dbReference type="Proteomes" id="UP001597557">
    <property type="component" value="Unassembled WGS sequence"/>
</dbReference>
<comment type="caution">
    <text evidence="2">The sequence shown here is derived from an EMBL/GenBank/DDBJ whole genome shotgun (WGS) entry which is preliminary data.</text>
</comment>
<reference evidence="3" key="1">
    <citation type="journal article" date="2019" name="Int. J. Syst. Evol. Microbiol.">
        <title>The Global Catalogue of Microorganisms (GCM) 10K type strain sequencing project: providing services to taxonomists for standard genome sequencing and annotation.</title>
        <authorList>
            <consortium name="The Broad Institute Genomics Platform"/>
            <consortium name="The Broad Institute Genome Sequencing Center for Infectious Disease"/>
            <person name="Wu L."/>
            <person name="Ma J."/>
        </authorList>
    </citation>
    <scope>NUCLEOTIDE SEQUENCE [LARGE SCALE GENOMIC DNA]</scope>
    <source>
        <strain evidence="3">KCTC 22437</strain>
    </source>
</reference>
<dbReference type="PROSITE" id="PS51857">
    <property type="entry name" value="CSD_2"/>
    <property type="match status" value="1"/>
</dbReference>
<sequence>MAEDHYNTLRYRIGTVKNLVEDKGFGFISAMRQDGGGDIFFHYKQMRSAAVAVKDLVVYLVKPSRKHEGKEEAAGVALLRDVIDYKKLLQLYLVYGLQQICTQLVNFTVEERAQADPAYTLRQVWAHELCAPFQPRDSIRYQRFIRFMAEDAALPLVTFADMLHVLLEKDTGLPAAVLFLIFRHLKQEPTLTASYDLRALYEQLDAGERETYFADLPLPDRLELSALKEISTDEQFQSLLRLLGPEADAALNFATIRDQLQIADHFQPLLWLRDMRSEFPAAELCAAIASGYTVTERDALLDKMSIDQQVSIFPFEAVTEPAAWSLFVVFLNRNENRKLALQAFLASGLRLSPYYYLRCVTAGFLPIADADEALLKAGLPGSVADDQQQLIAKVGADYALRLFSDQLAANAYETLKLILSSLAGGNRISRIRGITDELAIRLWQEGFLDRPAVPVLAAHLLLLTDAKTALAFLEKTGPDREDILQQAGQLLLGASGSDHVPVLHLLGVAKQCGSPRYDHLRFILYEGMGDWIRLYLWLYDHSETIAFGQFSPYFVTLTAAEQKRFLKKTFWELSRNPAAANLRQVLALRDSAVDPALSRQAGSQPMDFTVYVVLQAMEDLAAGSVTRPDVIYKIISQQIRSPEELLVLHGFFDKCQGRLGQDRSVTPAKDQLIPLKSERGPVPEGIIYCEGRKALIKGTSQAARCEQTGLEFWWCHNQKCYGSCISSHEDWEHYTLLDLLRIAGIPFAQADYELLLGYINKVNKFLSHMKCAHCKHILRPITDGATRNYGFYRVSHFACDNPECGHRGEQVYLSHCTNGACSGVIDSRGSVKCKTKGAAHPDKGWYICKDCLACCNTEGIGKRAYILDLTGQHYGGPIEGHRDRGIICCPKCGTEMDPQTGNAGDYQRILNWYITNRYTARSILSSGQRKDGKYWFLLQAPHWDADKLREFKQKLYRYIAAGFNVPDIRLDKESYLLAEGYGDRPAGEIRLLECPACHYQLDLVSDMERFVAMRHYHTNIHMSGFRNPE</sequence>
<keyword evidence="3" id="KW-1185">Reference proteome</keyword>
<accession>A0ABW5YF66</accession>
<organism evidence="2 3">
    <name type="scientific">Mucilaginibacter ximonensis</name>
    <dbReference type="NCBI Taxonomy" id="538021"/>
    <lineage>
        <taxon>Bacteria</taxon>
        <taxon>Pseudomonadati</taxon>
        <taxon>Bacteroidota</taxon>
        <taxon>Sphingobacteriia</taxon>
        <taxon>Sphingobacteriales</taxon>
        <taxon>Sphingobacteriaceae</taxon>
        <taxon>Mucilaginibacter</taxon>
    </lineage>
</organism>
<name>A0ABW5YF66_9SPHI</name>
<proteinExistence type="predicted"/>
<evidence type="ECO:0000313" key="2">
    <source>
        <dbReference type="EMBL" id="MFD2873482.1"/>
    </source>
</evidence>
<dbReference type="Gene3D" id="2.40.50.140">
    <property type="entry name" value="Nucleic acid-binding proteins"/>
    <property type="match status" value="1"/>
</dbReference>
<feature type="domain" description="CSD" evidence="1">
    <location>
        <begin position="11"/>
        <end position="78"/>
    </location>
</feature>